<proteinExistence type="predicted"/>
<gene>
    <name evidence="1" type="ORF">BJX63DRAFT_110232</name>
</gene>
<organism evidence="1 2">
    <name type="scientific">Aspergillus granulosus</name>
    <dbReference type="NCBI Taxonomy" id="176169"/>
    <lineage>
        <taxon>Eukaryota</taxon>
        <taxon>Fungi</taxon>
        <taxon>Dikarya</taxon>
        <taxon>Ascomycota</taxon>
        <taxon>Pezizomycotina</taxon>
        <taxon>Eurotiomycetes</taxon>
        <taxon>Eurotiomycetidae</taxon>
        <taxon>Eurotiales</taxon>
        <taxon>Aspergillaceae</taxon>
        <taxon>Aspergillus</taxon>
        <taxon>Aspergillus subgen. Nidulantes</taxon>
    </lineage>
</organism>
<protein>
    <recommendedName>
        <fullName evidence="3">Cytochrome b</fullName>
    </recommendedName>
</protein>
<comment type="caution">
    <text evidence="1">The sequence shown here is derived from an EMBL/GenBank/DDBJ whole genome shotgun (WGS) entry which is preliminary data.</text>
</comment>
<name>A0ABR4HPE0_9EURO</name>
<evidence type="ECO:0000313" key="1">
    <source>
        <dbReference type="EMBL" id="KAL2817357.1"/>
    </source>
</evidence>
<dbReference type="EMBL" id="JBFXLT010000018">
    <property type="protein sequence ID" value="KAL2817357.1"/>
    <property type="molecule type" value="Genomic_DNA"/>
</dbReference>
<accession>A0ABR4HPE0</accession>
<keyword evidence="2" id="KW-1185">Reference proteome</keyword>
<evidence type="ECO:0000313" key="2">
    <source>
        <dbReference type="Proteomes" id="UP001610334"/>
    </source>
</evidence>
<sequence>MGLFIHDSPHAHPAIKLSTFYFSSFTGKYLGIYPILTRGILVSSIDLFHYVLDPL</sequence>
<evidence type="ECO:0008006" key="3">
    <source>
        <dbReference type="Google" id="ProtNLM"/>
    </source>
</evidence>
<reference evidence="1 2" key="1">
    <citation type="submission" date="2024-07" db="EMBL/GenBank/DDBJ databases">
        <title>Section-level genome sequencing and comparative genomics of Aspergillus sections Usti and Cavernicolus.</title>
        <authorList>
            <consortium name="Lawrence Berkeley National Laboratory"/>
            <person name="Nybo J.L."/>
            <person name="Vesth T.C."/>
            <person name="Theobald S."/>
            <person name="Frisvad J.C."/>
            <person name="Larsen T.O."/>
            <person name="Kjaerboelling I."/>
            <person name="Rothschild-Mancinelli K."/>
            <person name="Lyhne E.K."/>
            <person name="Kogle M.E."/>
            <person name="Barry K."/>
            <person name="Clum A."/>
            <person name="Na H."/>
            <person name="Ledsgaard L."/>
            <person name="Lin J."/>
            <person name="Lipzen A."/>
            <person name="Kuo A."/>
            <person name="Riley R."/>
            <person name="Mondo S."/>
            <person name="Labutti K."/>
            <person name="Haridas S."/>
            <person name="Pangalinan J."/>
            <person name="Salamov A.A."/>
            <person name="Simmons B.A."/>
            <person name="Magnuson J.K."/>
            <person name="Chen J."/>
            <person name="Drula E."/>
            <person name="Henrissat B."/>
            <person name="Wiebenga A."/>
            <person name="Lubbers R.J."/>
            <person name="Gomes A.C."/>
            <person name="Makela M.R."/>
            <person name="Stajich J."/>
            <person name="Grigoriev I.V."/>
            <person name="Mortensen U.H."/>
            <person name="De Vries R.P."/>
            <person name="Baker S.E."/>
            <person name="Andersen M.R."/>
        </authorList>
    </citation>
    <scope>NUCLEOTIDE SEQUENCE [LARGE SCALE GENOMIC DNA]</scope>
    <source>
        <strain evidence="1 2">CBS 588.65</strain>
    </source>
</reference>
<dbReference type="Proteomes" id="UP001610334">
    <property type="component" value="Unassembled WGS sequence"/>
</dbReference>